<keyword evidence="3" id="KW-0863">Zinc-finger</keyword>
<dbReference type="InterPro" id="IPR013088">
    <property type="entry name" value="Znf_NHR/GATA"/>
</dbReference>
<dbReference type="CDD" id="cd06947">
    <property type="entry name" value="NR_LBD_GR_Like"/>
    <property type="match status" value="1"/>
</dbReference>
<feature type="compositionally biased region" description="Low complexity" evidence="11">
    <location>
        <begin position="246"/>
        <end position="261"/>
    </location>
</feature>
<evidence type="ECO:0000313" key="15">
    <source>
        <dbReference type="Proteomes" id="UP001044222"/>
    </source>
</evidence>
<dbReference type="PROSITE" id="PS51030">
    <property type="entry name" value="NUCLEAR_REC_DBD_2"/>
    <property type="match status" value="1"/>
</dbReference>
<dbReference type="PRINTS" id="PR00047">
    <property type="entry name" value="STROIDFINGER"/>
</dbReference>
<name>A0A9D3RYH0_ANGAN</name>
<evidence type="ECO:0008006" key="16">
    <source>
        <dbReference type="Google" id="ProtNLM"/>
    </source>
</evidence>
<keyword evidence="5" id="KW-0805">Transcription regulation</keyword>
<dbReference type="GO" id="GO:0031963">
    <property type="term" value="F:nuclear cortisol receptor activity"/>
    <property type="evidence" value="ECO:0007669"/>
    <property type="project" value="UniProtKB-ARBA"/>
</dbReference>
<evidence type="ECO:0000256" key="4">
    <source>
        <dbReference type="ARBA" id="ARBA00022833"/>
    </source>
</evidence>
<feature type="region of interest" description="Disordered" evidence="11">
    <location>
        <begin position="219"/>
        <end position="308"/>
    </location>
</feature>
<gene>
    <name evidence="14" type="ORF">ANANG_G00098680</name>
</gene>
<dbReference type="PROSITE" id="PS00031">
    <property type="entry name" value="NUCLEAR_REC_DBD_1"/>
    <property type="match status" value="1"/>
</dbReference>
<dbReference type="Gene3D" id="3.30.50.10">
    <property type="entry name" value="Erythroid Transcription Factor GATA-1, subunit A"/>
    <property type="match status" value="1"/>
</dbReference>
<feature type="domain" description="Nuclear receptor" evidence="12">
    <location>
        <begin position="575"/>
        <end position="650"/>
    </location>
</feature>
<dbReference type="GO" id="GO:0008270">
    <property type="term" value="F:zinc ion binding"/>
    <property type="evidence" value="ECO:0007669"/>
    <property type="project" value="UniProtKB-KW"/>
</dbReference>
<dbReference type="SMART" id="SM00399">
    <property type="entry name" value="ZnF_C4"/>
    <property type="match status" value="1"/>
</dbReference>
<feature type="compositionally biased region" description="Low complexity" evidence="11">
    <location>
        <begin position="271"/>
        <end position="308"/>
    </location>
</feature>
<dbReference type="Proteomes" id="UP001044222">
    <property type="component" value="Unassembled WGS sequence"/>
</dbReference>
<dbReference type="Gene3D" id="1.10.565.10">
    <property type="entry name" value="Retinoid X Receptor"/>
    <property type="match status" value="1"/>
</dbReference>
<dbReference type="Pfam" id="PF00105">
    <property type="entry name" value="zf-C4"/>
    <property type="match status" value="1"/>
</dbReference>
<dbReference type="InterPro" id="IPR035500">
    <property type="entry name" value="NHR-like_dom_sf"/>
</dbReference>
<evidence type="ECO:0000256" key="1">
    <source>
        <dbReference type="ARBA" id="ARBA00022665"/>
    </source>
</evidence>
<dbReference type="InterPro" id="IPR001723">
    <property type="entry name" value="Nuclear_hrmn_rcpt"/>
</dbReference>
<protein>
    <recommendedName>
        <fullName evidence="16">Mineralocorticoid receptor</fullName>
    </recommendedName>
</protein>
<evidence type="ECO:0000313" key="14">
    <source>
        <dbReference type="EMBL" id="KAG5848459.1"/>
    </source>
</evidence>
<feature type="compositionally biased region" description="Polar residues" evidence="11">
    <location>
        <begin position="220"/>
        <end position="229"/>
    </location>
</feature>
<keyword evidence="2" id="KW-0479">Metal-binding</keyword>
<keyword evidence="1" id="KW-0754">Steroid-binding</keyword>
<keyword evidence="8" id="KW-0804">Transcription</keyword>
<dbReference type="SUPFAM" id="SSF48508">
    <property type="entry name" value="Nuclear receptor ligand-binding domain"/>
    <property type="match status" value="1"/>
</dbReference>
<dbReference type="PRINTS" id="PR00398">
    <property type="entry name" value="STRDHORMONER"/>
</dbReference>
<evidence type="ECO:0000259" key="12">
    <source>
        <dbReference type="PROSITE" id="PS51030"/>
    </source>
</evidence>
<dbReference type="GO" id="GO:0010628">
    <property type="term" value="P:positive regulation of gene expression"/>
    <property type="evidence" value="ECO:0007669"/>
    <property type="project" value="UniProtKB-ARBA"/>
</dbReference>
<dbReference type="GO" id="GO:0051414">
    <property type="term" value="P:response to cortisol"/>
    <property type="evidence" value="ECO:0007669"/>
    <property type="project" value="UniProtKB-ARBA"/>
</dbReference>
<keyword evidence="7" id="KW-0238">DNA-binding</keyword>
<evidence type="ECO:0000259" key="13">
    <source>
        <dbReference type="PROSITE" id="PS51843"/>
    </source>
</evidence>
<evidence type="ECO:0000256" key="6">
    <source>
        <dbReference type="ARBA" id="ARBA00023121"/>
    </source>
</evidence>
<evidence type="ECO:0000256" key="8">
    <source>
        <dbReference type="ARBA" id="ARBA00023163"/>
    </source>
</evidence>
<evidence type="ECO:0000256" key="5">
    <source>
        <dbReference type="ARBA" id="ARBA00023015"/>
    </source>
</evidence>
<dbReference type="FunFam" id="1.10.565.10:FF:000004">
    <property type="entry name" value="Androgen receptor variant"/>
    <property type="match status" value="1"/>
</dbReference>
<feature type="domain" description="NR LBD" evidence="13">
    <location>
        <begin position="694"/>
        <end position="928"/>
    </location>
</feature>
<proteinExistence type="predicted"/>
<dbReference type="EMBL" id="JAFIRN010000005">
    <property type="protein sequence ID" value="KAG5848459.1"/>
    <property type="molecule type" value="Genomic_DNA"/>
</dbReference>
<evidence type="ECO:0000256" key="2">
    <source>
        <dbReference type="ARBA" id="ARBA00022723"/>
    </source>
</evidence>
<evidence type="ECO:0000256" key="10">
    <source>
        <dbReference type="ARBA" id="ARBA00023242"/>
    </source>
</evidence>
<dbReference type="PROSITE" id="PS51843">
    <property type="entry name" value="NR_LBD"/>
    <property type="match status" value="1"/>
</dbReference>
<keyword evidence="10" id="KW-0539">Nucleus</keyword>
<dbReference type="InterPro" id="IPR001628">
    <property type="entry name" value="Znf_hrmn_rcpt"/>
</dbReference>
<dbReference type="GO" id="GO:0001046">
    <property type="term" value="F:core promoter sequence-specific DNA binding"/>
    <property type="evidence" value="ECO:0007669"/>
    <property type="project" value="UniProtKB-ARBA"/>
</dbReference>
<evidence type="ECO:0000256" key="3">
    <source>
        <dbReference type="ARBA" id="ARBA00022771"/>
    </source>
</evidence>
<evidence type="ECO:0000256" key="9">
    <source>
        <dbReference type="ARBA" id="ARBA00023170"/>
    </source>
</evidence>
<sequence length="948" mass="102385">MERQRYQSFFEGKDTEHRWPHAPNRDYGCSGVDGNQTNCDILIEGLNVNSGHNVTDSFKENDGDKVEAPPPCAKRARLLAPPRSGTSVKLEPDSKELSKTVAESMGLYMDDVRDVDYGYGQQRAHEGHCAPQKLYTGAGPHLEVGLPGSAGSPKLTPPPLSCPTVPNLLKNPVDGSSGVAQGSGSLAPAVCCSPHNSHSSLSSPTSLVSSIASPSCFGTPRTSVGSPIQQALPGPVLSRIQPRLPTTPRSMSSVRSPPSCSANLRSSALSPAHGANGNGGNAHPPLRSSPGAANAAAVSSPPSSSGFPVCSPDSALGLGLVQSDSLSPGERGREFKGFEFPKVESEDGETYSVGLDQTGSVKYIKNEPDPEGRSMCLASEQRRSSATAFSVQIKSEPNHGGACLNLPYDQQQHSVSLFPATETTYLSLRDNIDEYSLSGILGPPVSSLNGNYDPGVFPNAALPKGIKQELNDGCYYHENSGVPASAIVGVNSSGHSFHYQIGAQGMMSFSRHDVKDQTNPLLNLISPVTHQVEAWKPHPDLSQGPLSSRAGGYAGQNYITESASLRHTPIGSSSAKVCLVCGDEASGCHYGVVTCGSCKVFFKRAVEGQHNYLCAGRNDCIIDKIRRKNCPACRVRKCLQAGMNLGARKSKKLGKLKVLSDDGSLQSAKDGQMCLASDKELSAGGALVAGMGGVTPYLSPSICSILELIEPEVVYAGYDNTQPDTTDHLLSSLNQLAGKQMIRAVKWAKVLPGFRGLPIEDQITLIQYSWMCLSSFALSWRSYKHTNGQMLYFAPDLVFNEQRMKQSAMYELCVGMRQVSQEFVRLQLTYEEFLSMKVLLLLSTIPKEGLKNQAAFEEMRVNYIKELRRSVAKATSTSGQTWHRFFQLTKLMDAMHDLVGNLLDFCFYTFRESQALKVEFPEMLVEIISDQIPKVESGLTHTLYFHKQ</sequence>
<dbReference type="InterPro" id="IPR050200">
    <property type="entry name" value="Nuclear_hormone_rcpt_NR3"/>
</dbReference>
<evidence type="ECO:0000256" key="7">
    <source>
        <dbReference type="ARBA" id="ARBA00023125"/>
    </source>
</evidence>
<dbReference type="GO" id="GO:1990239">
    <property type="term" value="F:steroid hormone binding"/>
    <property type="evidence" value="ECO:0007669"/>
    <property type="project" value="UniProtKB-ARBA"/>
</dbReference>
<organism evidence="14 15">
    <name type="scientific">Anguilla anguilla</name>
    <name type="common">European freshwater eel</name>
    <name type="synonym">Muraena anguilla</name>
    <dbReference type="NCBI Taxonomy" id="7936"/>
    <lineage>
        <taxon>Eukaryota</taxon>
        <taxon>Metazoa</taxon>
        <taxon>Chordata</taxon>
        <taxon>Craniata</taxon>
        <taxon>Vertebrata</taxon>
        <taxon>Euteleostomi</taxon>
        <taxon>Actinopterygii</taxon>
        <taxon>Neopterygii</taxon>
        <taxon>Teleostei</taxon>
        <taxon>Anguilliformes</taxon>
        <taxon>Anguillidae</taxon>
        <taxon>Anguilla</taxon>
    </lineage>
</organism>
<accession>A0A9D3RYH0</accession>
<keyword evidence="4" id="KW-0862">Zinc</keyword>
<dbReference type="Pfam" id="PF00104">
    <property type="entry name" value="Hormone_recep"/>
    <property type="match status" value="1"/>
</dbReference>
<dbReference type="InterPro" id="IPR000536">
    <property type="entry name" value="Nucl_hrmn_rcpt_lig-bd"/>
</dbReference>
<dbReference type="PANTHER" id="PTHR48092">
    <property type="entry name" value="KNIRPS-RELATED PROTEIN-RELATED"/>
    <property type="match status" value="1"/>
</dbReference>
<keyword evidence="9" id="KW-0675">Receptor</keyword>
<dbReference type="CDD" id="cd07172">
    <property type="entry name" value="NR_DBD_GR_PR"/>
    <property type="match status" value="1"/>
</dbReference>
<keyword evidence="6" id="KW-0446">Lipid-binding</keyword>
<dbReference type="SMART" id="SM00430">
    <property type="entry name" value="HOLI"/>
    <property type="match status" value="1"/>
</dbReference>
<dbReference type="SUPFAM" id="SSF57716">
    <property type="entry name" value="Glucocorticoid receptor-like (DNA-binding domain)"/>
    <property type="match status" value="1"/>
</dbReference>
<comment type="caution">
    <text evidence="14">The sequence shown here is derived from an EMBL/GenBank/DDBJ whole genome shotgun (WGS) entry which is preliminary data.</text>
</comment>
<keyword evidence="15" id="KW-1185">Reference proteome</keyword>
<dbReference type="GO" id="GO:1990794">
    <property type="term" value="C:basolateral part of cell"/>
    <property type="evidence" value="ECO:0007669"/>
    <property type="project" value="UniProtKB-ARBA"/>
</dbReference>
<reference evidence="14" key="1">
    <citation type="submission" date="2021-01" db="EMBL/GenBank/DDBJ databases">
        <title>A chromosome-scale assembly of European eel, Anguilla anguilla.</title>
        <authorList>
            <person name="Henkel C."/>
            <person name="Jong-Raadsen S.A."/>
            <person name="Dufour S."/>
            <person name="Weltzien F.-A."/>
            <person name="Palstra A.P."/>
            <person name="Pelster B."/>
            <person name="Spaink H.P."/>
            <person name="Van Den Thillart G.E."/>
            <person name="Jansen H."/>
            <person name="Zahm M."/>
            <person name="Klopp C."/>
            <person name="Cedric C."/>
            <person name="Louis A."/>
            <person name="Berthelot C."/>
            <person name="Parey E."/>
            <person name="Roest Crollius H."/>
            <person name="Montfort J."/>
            <person name="Robinson-Rechavi M."/>
            <person name="Bucao C."/>
            <person name="Bouchez O."/>
            <person name="Gislard M."/>
            <person name="Lluch J."/>
            <person name="Milhes M."/>
            <person name="Lampietro C."/>
            <person name="Lopez Roques C."/>
            <person name="Donnadieu C."/>
            <person name="Braasch I."/>
            <person name="Desvignes T."/>
            <person name="Postlethwait J."/>
            <person name="Bobe J."/>
            <person name="Guiguen Y."/>
            <person name="Dirks R."/>
        </authorList>
    </citation>
    <scope>NUCLEOTIDE SEQUENCE</scope>
    <source>
        <strain evidence="14">Tag_6206</strain>
        <tissue evidence="14">Liver</tissue>
    </source>
</reference>
<dbReference type="AlphaFoldDB" id="A0A9D3RYH0"/>
<evidence type="ECO:0000256" key="11">
    <source>
        <dbReference type="SAM" id="MobiDB-lite"/>
    </source>
</evidence>